<dbReference type="InterPro" id="IPR011333">
    <property type="entry name" value="SKP1/BTB/POZ_sf"/>
</dbReference>
<dbReference type="Proteomes" id="UP000799779">
    <property type="component" value="Unassembled WGS sequence"/>
</dbReference>
<organism evidence="2 3">
    <name type="scientific">Amniculicola lignicola CBS 123094</name>
    <dbReference type="NCBI Taxonomy" id="1392246"/>
    <lineage>
        <taxon>Eukaryota</taxon>
        <taxon>Fungi</taxon>
        <taxon>Dikarya</taxon>
        <taxon>Ascomycota</taxon>
        <taxon>Pezizomycotina</taxon>
        <taxon>Dothideomycetes</taxon>
        <taxon>Pleosporomycetidae</taxon>
        <taxon>Pleosporales</taxon>
        <taxon>Amniculicolaceae</taxon>
        <taxon>Amniculicola</taxon>
    </lineage>
</organism>
<evidence type="ECO:0000259" key="1">
    <source>
        <dbReference type="PROSITE" id="PS50097"/>
    </source>
</evidence>
<dbReference type="Gene3D" id="3.30.710.10">
    <property type="entry name" value="Potassium Channel Kv1.1, Chain A"/>
    <property type="match status" value="1"/>
</dbReference>
<name>A0A6A5X382_9PLEO</name>
<dbReference type="Pfam" id="PF00651">
    <property type="entry name" value="BTB"/>
    <property type="match status" value="1"/>
</dbReference>
<sequence length="305" mass="34652">MVIPFNEMLRSAQFKFIISNGNQNTVVVVHASAIAATCDYMNQLINGAMAEAQEASAEIKDINFDDFVRFCEYAYRGDYTVPTWTLDESNVSQKPSEPREGEFQTSFVQHLAAETFRPPPPTPVEDDVLVVVDNPQIITTPSHTGRKKNKKTLKRTRFKNRNYSVPEPPIGIITAGFEPDANNHPTQNFTPVFLAHAHLYKFAHLRLIEPLKALALKKLKWTLMNFKLYERRLGDILELARYAYNDIDIPPRTESGKIDDLRSLVVEFIACEIDTIGKSKELSELLEDGGEFASDLWRRVHPLLS</sequence>
<gene>
    <name evidence="2" type="ORF">P154DRAFT_517117</name>
</gene>
<evidence type="ECO:0000313" key="2">
    <source>
        <dbReference type="EMBL" id="KAF2007373.1"/>
    </source>
</evidence>
<protein>
    <recommendedName>
        <fullName evidence="1">BTB domain-containing protein</fullName>
    </recommendedName>
</protein>
<dbReference type="OrthoDB" id="9997739at2759"/>
<feature type="domain" description="BTB" evidence="1">
    <location>
        <begin position="12"/>
        <end position="83"/>
    </location>
</feature>
<dbReference type="PROSITE" id="PS50097">
    <property type="entry name" value="BTB"/>
    <property type="match status" value="1"/>
</dbReference>
<dbReference type="InterPro" id="IPR000210">
    <property type="entry name" value="BTB/POZ_dom"/>
</dbReference>
<dbReference type="EMBL" id="ML977557">
    <property type="protein sequence ID" value="KAF2007373.1"/>
    <property type="molecule type" value="Genomic_DNA"/>
</dbReference>
<evidence type="ECO:0000313" key="3">
    <source>
        <dbReference type="Proteomes" id="UP000799779"/>
    </source>
</evidence>
<dbReference type="SUPFAM" id="SSF54695">
    <property type="entry name" value="POZ domain"/>
    <property type="match status" value="1"/>
</dbReference>
<proteinExistence type="predicted"/>
<dbReference type="AlphaFoldDB" id="A0A6A5X382"/>
<keyword evidence="3" id="KW-1185">Reference proteome</keyword>
<accession>A0A6A5X382</accession>
<reference evidence="2" key="1">
    <citation type="journal article" date="2020" name="Stud. Mycol.">
        <title>101 Dothideomycetes genomes: a test case for predicting lifestyles and emergence of pathogens.</title>
        <authorList>
            <person name="Haridas S."/>
            <person name="Albert R."/>
            <person name="Binder M."/>
            <person name="Bloem J."/>
            <person name="Labutti K."/>
            <person name="Salamov A."/>
            <person name="Andreopoulos B."/>
            <person name="Baker S."/>
            <person name="Barry K."/>
            <person name="Bills G."/>
            <person name="Bluhm B."/>
            <person name="Cannon C."/>
            <person name="Castanera R."/>
            <person name="Culley D."/>
            <person name="Daum C."/>
            <person name="Ezra D."/>
            <person name="Gonzalez J."/>
            <person name="Henrissat B."/>
            <person name="Kuo A."/>
            <person name="Liang C."/>
            <person name="Lipzen A."/>
            <person name="Lutzoni F."/>
            <person name="Magnuson J."/>
            <person name="Mondo S."/>
            <person name="Nolan M."/>
            <person name="Ohm R."/>
            <person name="Pangilinan J."/>
            <person name="Park H.-J."/>
            <person name="Ramirez L."/>
            <person name="Alfaro M."/>
            <person name="Sun H."/>
            <person name="Tritt A."/>
            <person name="Yoshinaga Y."/>
            <person name="Zwiers L.-H."/>
            <person name="Turgeon B."/>
            <person name="Goodwin S."/>
            <person name="Spatafora J."/>
            <person name="Crous P."/>
            <person name="Grigoriev I."/>
        </authorList>
    </citation>
    <scope>NUCLEOTIDE SEQUENCE</scope>
    <source>
        <strain evidence="2">CBS 123094</strain>
    </source>
</reference>